<feature type="region of interest" description="Disordered" evidence="1">
    <location>
        <begin position="159"/>
        <end position="181"/>
    </location>
</feature>
<protein>
    <recommendedName>
        <fullName evidence="4">Coiled-coil domain-containing protein 15</fullName>
    </recommendedName>
</protein>
<accession>A0A8C3J710</accession>
<evidence type="ECO:0000313" key="3">
    <source>
        <dbReference type="Proteomes" id="UP000694419"/>
    </source>
</evidence>
<feature type="compositionally biased region" description="Basic and acidic residues" evidence="1">
    <location>
        <begin position="159"/>
        <end position="176"/>
    </location>
</feature>
<keyword evidence="3" id="KW-1185">Reference proteome</keyword>
<name>A0A8C3J710_9CHAR</name>
<organism evidence="2 3">
    <name type="scientific">Calidris pygmaea</name>
    <name type="common">Spoon-billed sandpiper</name>
    <dbReference type="NCBI Taxonomy" id="425635"/>
    <lineage>
        <taxon>Eukaryota</taxon>
        <taxon>Metazoa</taxon>
        <taxon>Chordata</taxon>
        <taxon>Craniata</taxon>
        <taxon>Vertebrata</taxon>
        <taxon>Euteleostomi</taxon>
        <taxon>Archelosauria</taxon>
        <taxon>Archosauria</taxon>
        <taxon>Dinosauria</taxon>
        <taxon>Saurischia</taxon>
        <taxon>Theropoda</taxon>
        <taxon>Coelurosauria</taxon>
        <taxon>Aves</taxon>
        <taxon>Neognathae</taxon>
        <taxon>Neoaves</taxon>
        <taxon>Charadriiformes</taxon>
        <taxon>Scolopacidae</taxon>
        <taxon>Calidris</taxon>
    </lineage>
</organism>
<reference evidence="2" key="1">
    <citation type="submission" date="2025-08" db="UniProtKB">
        <authorList>
            <consortium name="Ensembl"/>
        </authorList>
    </citation>
    <scope>IDENTIFICATION</scope>
</reference>
<proteinExistence type="predicted"/>
<dbReference type="AlphaFoldDB" id="A0A8C3J710"/>
<evidence type="ECO:0000256" key="1">
    <source>
        <dbReference type="SAM" id="MobiDB-lite"/>
    </source>
</evidence>
<dbReference type="Ensembl" id="ENSCPGT00000002313.1">
    <property type="protein sequence ID" value="ENSCPGP00000002102.1"/>
    <property type="gene ID" value="ENSCPGG00000001560.1"/>
</dbReference>
<dbReference type="InterPro" id="IPR037693">
    <property type="entry name" value="CCDC15"/>
</dbReference>
<dbReference type="GO" id="GO:0005813">
    <property type="term" value="C:centrosome"/>
    <property type="evidence" value="ECO:0007669"/>
    <property type="project" value="TreeGrafter"/>
</dbReference>
<evidence type="ECO:0000313" key="2">
    <source>
        <dbReference type="Ensembl" id="ENSCPGP00000002102.1"/>
    </source>
</evidence>
<dbReference type="PANTHER" id="PTHR14817:SF2">
    <property type="entry name" value="COILED-COIL DOMAIN-CONTAINING PROTEIN 15"/>
    <property type="match status" value="1"/>
</dbReference>
<reference evidence="2" key="2">
    <citation type="submission" date="2025-09" db="UniProtKB">
        <authorList>
            <consortium name="Ensembl"/>
        </authorList>
    </citation>
    <scope>IDENTIFICATION</scope>
</reference>
<dbReference type="PANTHER" id="PTHR14817">
    <property type="entry name" value="COILED-COIL DOMAIN-CONTAINING PROTEIN 15"/>
    <property type="match status" value="1"/>
</dbReference>
<dbReference type="Proteomes" id="UP000694419">
    <property type="component" value="Unplaced"/>
</dbReference>
<evidence type="ECO:0008006" key="4">
    <source>
        <dbReference type="Google" id="ProtNLM"/>
    </source>
</evidence>
<sequence>MKMLTLPLAPKWPRLNSIFTPVFSLLLQKPESCKTAMVPSEDESEELLLAGYHDLPAELQDQGMALHPAQQDDDFYIKIKFEKFCDGSVKVSSLSEPPQRLHTHHQAPLVLWAGVDQEETKKQHQNQYLRNRRLFMNIEREQVKEQLRRRERQKRITEIKSKKEKQRRAEERRMQEAAEQQELPLGEETCRSLAQLKLEERRVRKVEDKPQRNKEQARYIDALRAQMREKIKLYNIDLPPLCSCGSDFWDSHPDTCANNCVFYKNHKAYSQALQSVLSSCVPQGDRGPSVLPPLRDLAVLFACSGKRL</sequence>